<dbReference type="InterPro" id="IPR000868">
    <property type="entry name" value="Isochorismatase-like_dom"/>
</dbReference>
<keyword evidence="2" id="KW-0662">Pyridine nucleotide biosynthesis</keyword>
<dbReference type="GO" id="GO:0046872">
    <property type="term" value="F:metal ion binding"/>
    <property type="evidence" value="ECO:0007669"/>
    <property type="project" value="UniProtKB-KW"/>
</dbReference>
<evidence type="ECO:0000256" key="6">
    <source>
        <dbReference type="ARBA" id="ARBA00039017"/>
    </source>
</evidence>
<gene>
    <name evidence="9" type="ORF">COV74_01200</name>
</gene>
<dbReference type="GO" id="GO:0008936">
    <property type="term" value="F:nicotinamidase activity"/>
    <property type="evidence" value="ECO:0007669"/>
    <property type="project" value="UniProtKB-EC"/>
</dbReference>
<accession>A0A2H0LSE4</accession>
<evidence type="ECO:0000256" key="1">
    <source>
        <dbReference type="ARBA" id="ARBA00006336"/>
    </source>
</evidence>
<comment type="caution">
    <text evidence="9">The sequence shown here is derived from an EMBL/GenBank/DDBJ whole genome shotgun (WGS) entry which is preliminary data.</text>
</comment>
<dbReference type="EC" id="3.5.1.19" evidence="6"/>
<dbReference type="AlphaFoldDB" id="A0A2H0LSE4"/>
<feature type="domain" description="Isochorismatase-like" evidence="8">
    <location>
        <begin position="1"/>
        <end position="169"/>
    </location>
</feature>
<comment type="pathway">
    <text evidence="5">Cofactor biosynthesis; nicotinate biosynthesis; nicotinate from nicotinamide: step 1/1.</text>
</comment>
<evidence type="ECO:0000256" key="5">
    <source>
        <dbReference type="ARBA" id="ARBA00037900"/>
    </source>
</evidence>
<dbReference type="PANTHER" id="PTHR11080:SF2">
    <property type="entry name" value="LD05707P"/>
    <property type="match status" value="1"/>
</dbReference>
<keyword evidence="3" id="KW-0479">Metal-binding</keyword>
<dbReference type="InterPro" id="IPR036380">
    <property type="entry name" value="Isochorismatase-like_sf"/>
</dbReference>
<reference evidence="9 10" key="1">
    <citation type="submission" date="2017-09" db="EMBL/GenBank/DDBJ databases">
        <title>Depth-based differentiation of microbial function through sediment-hosted aquifers and enrichment of novel symbionts in the deep terrestrial subsurface.</title>
        <authorList>
            <person name="Probst A.J."/>
            <person name="Ladd B."/>
            <person name="Jarett J.K."/>
            <person name="Geller-Mcgrath D.E."/>
            <person name="Sieber C.M."/>
            <person name="Emerson J.B."/>
            <person name="Anantharaman K."/>
            <person name="Thomas B.C."/>
            <person name="Malmstrom R."/>
            <person name="Stieglmeier M."/>
            <person name="Klingl A."/>
            <person name="Woyke T."/>
            <person name="Ryan C.M."/>
            <person name="Banfield J.F."/>
        </authorList>
    </citation>
    <scope>NUCLEOTIDE SEQUENCE [LARGE SCALE GENOMIC DNA]</scope>
    <source>
        <strain evidence="9">CG11_big_fil_rev_8_21_14_0_20_45_26</strain>
    </source>
</reference>
<sequence length="178" mass="19529">MQNDFLPGGAAAVPKGDEIIGTLNQYAGIFMAKSGAVFATRDWHPMHHISFKERGGLWPAHCIQNTKGADFHPKLKLPFGVEIISKAFLVEKDAYSAFEGTELKRRLDHKVIQRVFVGGVATEQCVKNTVLDAIRRGFETYLLADAIQGIEARSGDVARAMQTMVGAGAIQIFLKDIQ</sequence>
<dbReference type="Proteomes" id="UP000230859">
    <property type="component" value="Unassembled WGS sequence"/>
</dbReference>
<protein>
    <recommendedName>
        <fullName evidence="6">nicotinamidase</fullName>
        <ecNumber evidence="6">3.5.1.19</ecNumber>
    </recommendedName>
    <alternativeName>
        <fullName evidence="7">Nicotinamide deamidase</fullName>
    </alternativeName>
</protein>
<dbReference type="Gene3D" id="3.40.50.850">
    <property type="entry name" value="Isochorismatase-like"/>
    <property type="match status" value="1"/>
</dbReference>
<dbReference type="GO" id="GO:0019363">
    <property type="term" value="P:pyridine nucleotide biosynthetic process"/>
    <property type="evidence" value="ECO:0007669"/>
    <property type="project" value="UniProtKB-KW"/>
</dbReference>
<evidence type="ECO:0000256" key="3">
    <source>
        <dbReference type="ARBA" id="ARBA00022723"/>
    </source>
</evidence>
<comment type="similarity">
    <text evidence="1">Belongs to the isochorismatase family.</text>
</comment>
<evidence type="ECO:0000259" key="8">
    <source>
        <dbReference type="Pfam" id="PF00857"/>
    </source>
</evidence>
<keyword evidence="4" id="KW-0378">Hydrolase</keyword>
<dbReference type="PANTHER" id="PTHR11080">
    <property type="entry name" value="PYRAZINAMIDASE/NICOTINAMIDASE"/>
    <property type="match status" value="1"/>
</dbReference>
<evidence type="ECO:0000256" key="2">
    <source>
        <dbReference type="ARBA" id="ARBA00022642"/>
    </source>
</evidence>
<evidence type="ECO:0000256" key="4">
    <source>
        <dbReference type="ARBA" id="ARBA00022801"/>
    </source>
</evidence>
<proteinExistence type="inferred from homology"/>
<dbReference type="SUPFAM" id="SSF52499">
    <property type="entry name" value="Isochorismatase-like hydrolases"/>
    <property type="match status" value="1"/>
</dbReference>
<dbReference type="Pfam" id="PF00857">
    <property type="entry name" value="Isochorismatase"/>
    <property type="match status" value="1"/>
</dbReference>
<evidence type="ECO:0000256" key="7">
    <source>
        <dbReference type="ARBA" id="ARBA00043224"/>
    </source>
</evidence>
<dbReference type="EMBL" id="PCVY01000015">
    <property type="protein sequence ID" value="PIQ87342.1"/>
    <property type="molecule type" value="Genomic_DNA"/>
</dbReference>
<evidence type="ECO:0000313" key="9">
    <source>
        <dbReference type="EMBL" id="PIQ87342.1"/>
    </source>
</evidence>
<organism evidence="9 10">
    <name type="scientific">Candidatus Abzuiibacterium crystallinum</name>
    <dbReference type="NCBI Taxonomy" id="1974748"/>
    <lineage>
        <taxon>Bacteria</taxon>
        <taxon>Pseudomonadati</taxon>
        <taxon>Candidatus Omnitrophota</taxon>
        <taxon>Candidatus Abzuiibacterium</taxon>
    </lineage>
</organism>
<evidence type="ECO:0000313" key="10">
    <source>
        <dbReference type="Proteomes" id="UP000230859"/>
    </source>
</evidence>
<dbReference type="InterPro" id="IPR052347">
    <property type="entry name" value="Isochorismatase_Nicotinamidase"/>
</dbReference>
<name>A0A2H0LSE4_9BACT</name>